<dbReference type="Pfam" id="PF25954">
    <property type="entry name" value="Beta-barrel_RND_2"/>
    <property type="match status" value="1"/>
</dbReference>
<dbReference type="PATRIC" id="fig|1727163.4.peg.1552"/>
<dbReference type="Gene3D" id="1.10.287.470">
    <property type="entry name" value="Helix hairpin bin"/>
    <property type="match status" value="1"/>
</dbReference>
<evidence type="ECO:0000313" key="5">
    <source>
        <dbReference type="EMBL" id="AMQ56252.1"/>
    </source>
</evidence>
<evidence type="ECO:0000259" key="4">
    <source>
        <dbReference type="Pfam" id="PF25954"/>
    </source>
</evidence>
<accession>A0A142EM97</accession>
<comment type="similarity">
    <text evidence="1">Belongs to the membrane fusion protein (MFP) (TC 8.A.1) family.</text>
</comment>
<dbReference type="GO" id="GO:0060003">
    <property type="term" value="P:copper ion export"/>
    <property type="evidence" value="ECO:0007669"/>
    <property type="project" value="TreeGrafter"/>
</dbReference>
<evidence type="ECO:0000256" key="2">
    <source>
        <dbReference type="ARBA" id="ARBA00022448"/>
    </source>
</evidence>
<dbReference type="PANTHER" id="PTHR30097:SF4">
    <property type="entry name" value="SLR6042 PROTEIN"/>
    <property type="match status" value="1"/>
</dbReference>
<dbReference type="AlphaFoldDB" id="A0A142EM97"/>
<protein>
    <recommendedName>
        <fullName evidence="4">CusB-like beta-barrel domain-containing protein</fullName>
    </recommendedName>
</protein>
<feature type="domain" description="CusB-like beta-barrel" evidence="4">
    <location>
        <begin position="236"/>
        <end position="309"/>
    </location>
</feature>
<sequence>MKTRFTFLQKTMALALISSGIWACSNPESKDGIQVNEGESESTEITVSDTQFSTMKMEWGKLNQGEFSEEITVQGMVRIPVEGMQEIAAYYGGYVQGLKLIEGEPVRKGQVLFYLENPDFIKLQQDYLETKSMLDFLKSEFERQQILAKEQISAQKNLIKAKSDYEMSLAKANSLKKQLALISISADALSAETIQSRIPVYSPVNGYVETVDAIPGQFLPPSGKALSLLSKEHIHVELVLFEKDASKVHKGQRVEFSSPDLPNEKLEAEIYVIGQAINEQRQINVHAHMKDEAKEKTLIPGMFLQAKIQLDPIESLAVPEEAVIEVDGEFYILIQGAKSGDTYQLEKVKVTPGPRIHHLISIQPERELDSTTVVLVKGGFNLI</sequence>
<keyword evidence="6" id="KW-1185">Reference proteome</keyword>
<dbReference type="PANTHER" id="PTHR30097">
    <property type="entry name" value="CATION EFFLUX SYSTEM PROTEIN CUSB"/>
    <property type="match status" value="1"/>
</dbReference>
<dbReference type="GO" id="GO:0016020">
    <property type="term" value="C:membrane"/>
    <property type="evidence" value="ECO:0007669"/>
    <property type="project" value="InterPro"/>
</dbReference>
<dbReference type="InterPro" id="IPR051909">
    <property type="entry name" value="MFP_Cation_Efflux"/>
</dbReference>
<dbReference type="KEGG" id="alm:AO498_07475"/>
<dbReference type="GO" id="GO:0030313">
    <property type="term" value="C:cell envelope"/>
    <property type="evidence" value="ECO:0007669"/>
    <property type="project" value="TreeGrafter"/>
</dbReference>
<dbReference type="InterPro" id="IPR006143">
    <property type="entry name" value="RND_pump_MFP"/>
</dbReference>
<keyword evidence="2" id="KW-0813">Transport</keyword>
<evidence type="ECO:0000256" key="3">
    <source>
        <dbReference type="SAM" id="SignalP"/>
    </source>
</evidence>
<name>A0A142EM97_9BACT</name>
<dbReference type="InterPro" id="IPR058792">
    <property type="entry name" value="Beta-barrel_RND_2"/>
</dbReference>
<dbReference type="Proteomes" id="UP000073816">
    <property type="component" value="Chromosome"/>
</dbReference>
<dbReference type="Gene3D" id="2.40.30.170">
    <property type="match status" value="1"/>
</dbReference>
<organism evidence="5 6">
    <name type="scientific">Algoriphagus sanaruensis</name>
    <dbReference type="NCBI Taxonomy" id="1727163"/>
    <lineage>
        <taxon>Bacteria</taxon>
        <taxon>Pseudomonadati</taxon>
        <taxon>Bacteroidota</taxon>
        <taxon>Cytophagia</taxon>
        <taxon>Cytophagales</taxon>
        <taxon>Cyclobacteriaceae</taxon>
        <taxon>Algoriphagus</taxon>
    </lineage>
</organism>
<reference evidence="6" key="1">
    <citation type="submission" date="2015-09" db="EMBL/GenBank/DDBJ databases">
        <title>Complete sequence of Algoriphagus sp. M8-2.</title>
        <authorList>
            <person name="Shintani M."/>
        </authorList>
    </citation>
    <scope>NUCLEOTIDE SEQUENCE [LARGE SCALE GENOMIC DNA]</scope>
    <source>
        <strain evidence="6">M8-2</strain>
    </source>
</reference>
<evidence type="ECO:0000313" key="6">
    <source>
        <dbReference type="Proteomes" id="UP000073816"/>
    </source>
</evidence>
<dbReference type="SUPFAM" id="SSF111369">
    <property type="entry name" value="HlyD-like secretion proteins"/>
    <property type="match status" value="1"/>
</dbReference>
<dbReference type="STRING" id="1727163.AO498_07475"/>
<feature type="chain" id="PRO_5007494393" description="CusB-like beta-barrel domain-containing protein" evidence="3">
    <location>
        <begin position="24"/>
        <end position="383"/>
    </location>
</feature>
<reference evidence="5 6" key="2">
    <citation type="journal article" date="2016" name="Genome Announc.">
        <title>Complete Genome Sequence of Algoriphagus sp. Strain M8-2, Isolated from a Brackish Lake.</title>
        <authorList>
            <person name="Muraguchi Y."/>
            <person name="Kushimoto K."/>
            <person name="Ohtsubo Y."/>
            <person name="Suzuki T."/>
            <person name="Dohra H."/>
            <person name="Kimbara K."/>
            <person name="Shintani M."/>
        </authorList>
    </citation>
    <scope>NUCLEOTIDE SEQUENCE [LARGE SCALE GENOMIC DNA]</scope>
    <source>
        <strain evidence="5 6">M8-2</strain>
    </source>
</reference>
<dbReference type="NCBIfam" id="TIGR01730">
    <property type="entry name" value="RND_mfp"/>
    <property type="match status" value="1"/>
</dbReference>
<proteinExistence type="inferred from homology"/>
<dbReference type="RefSeq" id="WP_067545445.1">
    <property type="nucleotide sequence ID" value="NZ_CP012836.1"/>
</dbReference>
<dbReference type="EMBL" id="CP012836">
    <property type="protein sequence ID" value="AMQ56252.1"/>
    <property type="molecule type" value="Genomic_DNA"/>
</dbReference>
<evidence type="ECO:0000256" key="1">
    <source>
        <dbReference type="ARBA" id="ARBA00009477"/>
    </source>
</evidence>
<gene>
    <name evidence="5" type="ORF">AO498_07475</name>
</gene>
<feature type="signal peptide" evidence="3">
    <location>
        <begin position="1"/>
        <end position="23"/>
    </location>
</feature>
<keyword evidence="3" id="KW-0732">Signal</keyword>
<dbReference type="OrthoDB" id="9814657at2"/>
<dbReference type="GO" id="GO:0015679">
    <property type="term" value="P:plasma membrane copper ion transport"/>
    <property type="evidence" value="ECO:0007669"/>
    <property type="project" value="TreeGrafter"/>
</dbReference>
<dbReference type="GO" id="GO:0022857">
    <property type="term" value="F:transmembrane transporter activity"/>
    <property type="evidence" value="ECO:0007669"/>
    <property type="project" value="InterPro"/>
</dbReference>
<dbReference type="Gene3D" id="2.40.50.100">
    <property type="match status" value="1"/>
</dbReference>